<evidence type="ECO:0000313" key="2">
    <source>
        <dbReference type="EMBL" id="EFL49900.1"/>
    </source>
</evidence>
<dbReference type="SUPFAM" id="SSF54523">
    <property type="entry name" value="Pili subunits"/>
    <property type="match status" value="1"/>
</dbReference>
<evidence type="ECO:0008006" key="4">
    <source>
        <dbReference type="Google" id="ProtNLM"/>
    </source>
</evidence>
<proteinExistence type="predicted"/>
<keyword evidence="1" id="KW-0472">Membrane</keyword>
<protein>
    <recommendedName>
        <fullName evidence="4">Prepilin-type N-terminal cleavage/methylation domain-containing protein</fullName>
    </recommendedName>
</protein>
<reference evidence="2 3" key="1">
    <citation type="submission" date="2010-08" db="EMBL/GenBank/DDBJ databases">
        <title>The draft genome of Desulfovibrio fructosovorans JJ.</title>
        <authorList>
            <consortium name="US DOE Joint Genome Institute (JGI-PGF)"/>
            <person name="Lucas S."/>
            <person name="Copeland A."/>
            <person name="Lapidus A."/>
            <person name="Cheng J.-F."/>
            <person name="Bruce D."/>
            <person name="Goodwin L."/>
            <person name="Pitluck S."/>
            <person name="Land M.L."/>
            <person name="Hauser L."/>
            <person name="Chang Y.-J."/>
            <person name="Jeffries C."/>
            <person name="Wall J.D."/>
            <person name="Stahl D.A."/>
            <person name="Arkin A.P."/>
            <person name="Dehal P."/>
            <person name="Stolyar S.M."/>
            <person name="Hazen T.C."/>
            <person name="Woyke T.J."/>
        </authorList>
    </citation>
    <scope>NUCLEOTIDE SEQUENCE [LARGE SCALE GENOMIC DNA]</scope>
    <source>
        <strain evidence="2 3">JJ</strain>
    </source>
</reference>
<evidence type="ECO:0000313" key="3">
    <source>
        <dbReference type="Proteomes" id="UP000006250"/>
    </source>
</evidence>
<keyword evidence="1" id="KW-1133">Transmembrane helix</keyword>
<name>E1K0F7_SOLFR</name>
<organism evidence="2 3">
    <name type="scientific">Solidesulfovibrio fructosivorans JJ]</name>
    <dbReference type="NCBI Taxonomy" id="596151"/>
    <lineage>
        <taxon>Bacteria</taxon>
        <taxon>Pseudomonadati</taxon>
        <taxon>Thermodesulfobacteriota</taxon>
        <taxon>Desulfovibrionia</taxon>
        <taxon>Desulfovibrionales</taxon>
        <taxon>Desulfovibrionaceae</taxon>
        <taxon>Solidesulfovibrio</taxon>
    </lineage>
</organism>
<dbReference type="NCBIfam" id="TIGR02532">
    <property type="entry name" value="IV_pilin_GFxxxE"/>
    <property type="match status" value="1"/>
</dbReference>
<feature type="transmembrane region" description="Helical" evidence="1">
    <location>
        <begin position="56"/>
        <end position="79"/>
    </location>
</feature>
<keyword evidence="1" id="KW-0812">Transmembrane</keyword>
<comment type="caution">
    <text evidence="2">The sequence shown here is derived from an EMBL/GenBank/DDBJ whole genome shotgun (WGS) entry which is preliminary data.</text>
</comment>
<dbReference type="Gene3D" id="3.30.700.10">
    <property type="entry name" value="Glycoprotein, Type 4 Pilin"/>
    <property type="match status" value="1"/>
</dbReference>
<dbReference type="AlphaFoldDB" id="E1K0F7"/>
<dbReference type="STRING" id="596151.DesfrDRAFT_3357"/>
<evidence type="ECO:0000256" key="1">
    <source>
        <dbReference type="SAM" id="Phobius"/>
    </source>
</evidence>
<accession>E1K0F7</accession>
<dbReference type="Pfam" id="PF07963">
    <property type="entry name" value="N_methyl"/>
    <property type="match status" value="1"/>
</dbReference>
<keyword evidence="3" id="KW-1185">Reference proteome</keyword>
<dbReference type="InterPro" id="IPR045584">
    <property type="entry name" value="Pilin-like"/>
</dbReference>
<dbReference type="Proteomes" id="UP000006250">
    <property type="component" value="Unassembled WGS sequence"/>
</dbReference>
<dbReference type="EMBL" id="AECZ01000030">
    <property type="protein sequence ID" value="EFL49900.1"/>
    <property type="molecule type" value="Genomic_DNA"/>
</dbReference>
<gene>
    <name evidence="2" type="ORF">DesfrDRAFT_3357</name>
</gene>
<dbReference type="InterPro" id="IPR012902">
    <property type="entry name" value="N_methyl_site"/>
</dbReference>
<sequence length="171" mass="18022">MNDPVGYTGTGAADATQWSRRLHTFPAKPDFRIGRFSWMRRNPGVSSRPKAAQAGFTLIEIVCVLVVLGILAVAAVTYYDSLLDEAKRRGAQNLVAAAQTQLSLEFARRATAGLALDADAQNICEWVVIDSPDVAASINCAGNISGDVSISANIQGQNVTGAWNSPVSGGT</sequence>
<dbReference type="eggNOG" id="ENOG503183S">
    <property type="taxonomic scope" value="Bacteria"/>
</dbReference>